<reference evidence="1" key="1">
    <citation type="submission" date="2019-08" db="EMBL/GenBank/DDBJ databases">
        <authorList>
            <person name="Kucharzyk K."/>
            <person name="Murdoch R.W."/>
            <person name="Higgins S."/>
            <person name="Loffler F."/>
        </authorList>
    </citation>
    <scope>NUCLEOTIDE SEQUENCE</scope>
</reference>
<sequence>MMQHKAHIGLINAHAKGNRSHNDLYIIADEGFLVAMPLFVGQTGMVRPR</sequence>
<dbReference type="EMBL" id="VSSQ01039125">
    <property type="protein sequence ID" value="MPM92140.1"/>
    <property type="molecule type" value="Genomic_DNA"/>
</dbReference>
<accession>A0A645DRN6</accession>
<organism evidence="1">
    <name type="scientific">bioreactor metagenome</name>
    <dbReference type="NCBI Taxonomy" id="1076179"/>
    <lineage>
        <taxon>unclassified sequences</taxon>
        <taxon>metagenomes</taxon>
        <taxon>ecological metagenomes</taxon>
    </lineage>
</organism>
<protein>
    <submittedName>
        <fullName evidence="1">Uncharacterized protein</fullName>
    </submittedName>
</protein>
<evidence type="ECO:0000313" key="1">
    <source>
        <dbReference type="EMBL" id="MPM92140.1"/>
    </source>
</evidence>
<name>A0A645DRN6_9ZZZZ</name>
<dbReference type="AlphaFoldDB" id="A0A645DRN6"/>
<gene>
    <name evidence="1" type="ORF">SDC9_139275</name>
</gene>
<comment type="caution">
    <text evidence="1">The sequence shown here is derived from an EMBL/GenBank/DDBJ whole genome shotgun (WGS) entry which is preliminary data.</text>
</comment>
<proteinExistence type="predicted"/>